<dbReference type="AlphaFoldDB" id="A0A7J3M0F7"/>
<comment type="cofactor">
    <cofactor evidence="4">
        <name>Mg(2+)</name>
        <dbReference type="ChEBI" id="CHEBI:18420"/>
    </cofactor>
    <text evidence="4">Binds 2 magnesium ions per monomer.</text>
</comment>
<dbReference type="GO" id="GO:0004048">
    <property type="term" value="F:anthranilate phosphoribosyltransferase activity"/>
    <property type="evidence" value="ECO:0007669"/>
    <property type="project" value="UniProtKB-UniRule"/>
</dbReference>
<feature type="binding site" evidence="4">
    <location>
        <position position="212"/>
    </location>
    <ligand>
        <name>Mg(2+)</name>
        <dbReference type="ChEBI" id="CHEBI:18420"/>
        <label>2</label>
    </ligand>
</feature>
<evidence type="ECO:0000256" key="3">
    <source>
        <dbReference type="ARBA" id="ARBA00022679"/>
    </source>
</evidence>
<dbReference type="GO" id="GO:0000162">
    <property type="term" value="P:L-tryptophan biosynthetic process"/>
    <property type="evidence" value="ECO:0007669"/>
    <property type="project" value="UniProtKB-UniRule"/>
</dbReference>
<feature type="binding site" evidence="4">
    <location>
        <begin position="72"/>
        <end position="73"/>
    </location>
    <ligand>
        <name>5-phospho-alpha-D-ribose 1-diphosphate</name>
        <dbReference type="ChEBI" id="CHEBI:58017"/>
    </ligand>
</feature>
<comment type="catalytic activity">
    <reaction evidence="4">
        <text>N-(5-phospho-beta-D-ribosyl)anthranilate + diphosphate = 5-phospho-alpha-D-ribose 1-diphosphate + anthranilate</text>
        <dbReference type="Rhea" id="RHEA:11768"/>
        <dbReference type="ChEBI" id="CHEBI:16567"/>
        <dbReference type="ChEBI" id="CHEBI:18277"/>
        <dbReference type="ChEBI" id="CHEBI:33019"/>
        <dbReference type="ChEBI" id="CHEBI:58017"/>
        <dbReference type="EC" id="2.4.2.18"/>
    </reaction>
</comment>
<dbReference type="EMBL" id="DSYZ01000043">
    <property type="protein sequence ID" value="HGT82447.1"/>
    <property type="molecule type" value="Genomic_DNA"/>
</dbReference>
<feature type="binding site" evidence="4">
    <location>
        <position position="108"/>
    </location>
    <ligand>
        <name>5-phospho-alpha-D-ribose 1-diphosphate</name>
        <dbReference type="ChEBI" id="CHEBI:58017"/>
    </ligand>
</feature>
<dbReference type="InterPro" id="IPR000312">
    <property type="entry name" value="Glycosyl_Trfase_fam3"/>
</dbReference>
<feature type="binding site" evidence="4">
    <location>
        <begin position="79"/>
        <end position="82"/>
    </location>
    <ligand>
        <name>5-phospho-alpha-D-ribose 1-diphosphate</name>
        <dbReference type="ChEBI" id="CHEBI:58017"/>
    </ligand>
</feature>
<comment type="subunit">
    <text evidence="4">Homodimer.</text>
</comment>
<feature type="binding site" evidence="4">
    <location>
        <position position="211"/>
    </location>
    <ligand>
        <name>Mg(2+)</name>
        <dbReference type="ChEBI" id="CHEBI:18420"/>
        <label>2</label>
    </ligand>
</feature>
<comment type="pathway">
    <text evidence="4">Amino-acid biosynthesis; L-tryptophan biosynthesis; L-tryptophan from chorismate: step 2/5.</text>
</comment>
<accession>A0A7J3M0F7</accession>
<organism evidence="6">
    <name type="scientific">Archaeoglobus fulgidus</name>
    <dbReference type="NCBI Taxonomy" id="2234"/>
    <lineage>
        <taxon>Archaea</taxon>
        <taxon>Methanobacteriati</taxon>
        <taxon>Methanobacteriota</taxon>
        <taxon>Archaeoglobi</taxon>
        <taxon>Archaeoglobales</taxon>
        <taxon>Archaeoglobaceae</taxon>
        <taxon>Archaeoglobus</taxon>
    </lineage>
</organism>
<dbReference type="Pfam" id="PF00591">
    <property type="entry name" value="Glycos_transf_3"/>
    <property type="match status" value="1"/>
</dbReference>
<feature type="binding site" evidence="4">
    <location>
        <position position="69"/>
    </location>
    <ligand>
        <name>anthranilate</name>
        <dbReference type="ChEBI" id="CHEBI:16567"/>
        <label>1</label>
    </ligand>
</feature>
<keyword evidence="4" id="KW-0479">Metal-binding</keyword>
<dbReference type="Gene3D" id="3.40.1030.10">
    <property type="entry name" value="Nucleoside phosphorylase/phosphoribosyltransferase catalytic domain"/>
    <property type="match status" value="1"/>
</dbReference>
<keyword evidence="1 4" id="KW-0028">Amino-acid biosynthesis</keyword>
<proteinExistence type="inferred from homology"/>
<keyword evidence="4" id="KW-0460">Magnesium</keyword>
<comment type="caution">
    <text evidence="4">Lacks conserved residue(s) required for the propagation of feature annotation.</text>
</comment>
<dbReference type="EC" id="2.4.2.18" evidence="4"/>
<comment type="function">
    <text evidence="4">Catalyzes the transfer of the phosphoribosyl group of 5-phosphorylribose-1-pyrophosphate (PRPP) to anthranilate to yield N-(5'-phosphoribosyl)-anthranilate (PRA).</text>
</comment>
<dbReference type="GO" id="GO:0005829">
    <property type="term" value="C:cytosol"/>
    <property type="evidence" value="ECO:0007669"/>
    <property type="project" value="TreeGrafter"/>
</dbReference>
<evidence type="ECO:0000256" key="2">
    <source>
        <dbReference type="ARBA" id="ARBA00022676"/>
    </source>
</evidence>
<dbReference type="PANTHER" id="PTHR43285">
    <property type="entry name" value="ANTHRANILATE PHOSPHORIBOSYLTRANSFERASE"/>
    <property type="match status" value="1"/>
</dbReference>
<evidence type="ECO:0000256" key="4">
    <source>
        <dbReference type="HAMAP-Rule" id="MF_00211"/>
    </source>
</evidence>
<dbReference type="HAMAP" id="MF_00211">
    <property type="entry name" value="TrpD"/>
    <property type="match status" value="1"/>
</dbReference>
<dbReference type="InterPro" id="IPR035902">
    <property type="entry name" value="Nuc_phospho_transferase"/>
</dbReference>
<keyword evidence="3 4" id="KW-0808">Transferase</keyword>
<feature type="binding site" evidence="4">
    <location>
        <position position="81"/>
    </location>
    <ligand>
        <name>Mg(2+)</name>
        <dbReference type="ChEBI" id="CHEBI:18420"/>
        <label>1</label>
    </ligand>
</feature>
<dbReference type="PANTHER" id="PTHR43285:SF2">
    <property type="entry name" value="ANTHRANILATE PHOSPHORIBOSYLTRANSFERASE"/>
    <property type="match status" value="1"/>
</dbReference>
<gene>
    <name evidence="4 6" type="primary">trpD</name>
    <name evidence="6" type="ORF">ENT52_01800</name>
</gene>
<feature type="binding site" evidence="4">
    <location>
        <position position="154"/>
    </location>
    <ligand>
        <name>anthranilate</name>
        <dbReference type="ChEBI" id="CHEBI:16567"/>
        <label>2</label>
    </ligand>
</feature>
<dbReference type="InterPro" id="IPR005940">
    <property type="entry name" value="Anthranilate_Pribosyl_Tfrase"/>
</dbReference>
<reference evidence="6" key="1">
    <citation type="journal article" date="2020" name="mSystems">
        <title>Genome- and Community-Level Interaction Insights into Carbon Utilization and Element Cycling Functions of Hydrothermarchaeota in Hydrothermal Sediment.</title>
        <authorList>
            <person name="Zhou Z."/>
            <person name="Liu Y."/>
            <person name="Xu W."/>
            <person name="Pan J."/>
            <person name="Luo Z.H."/>
            <person name="Li M."/>
        </authorList>
    </citation>
    <scope>NUCLEOTIDE SEQUENCE [LARGE SCALE GENOMIC DNA]</scope>
    <source>
        <strain evidence="6">SpSt-587</strain>
    </source>
</reference>
<evidence type="ECO:0000259" key="5">
    <source>
        <dbReference type="Pfam" id="PF00591"/>
    </source>
</evidence>
<comment type="caution">
    <text evidence="6">The sequence shown here is derived from an EMBL/GenBank/DDBJ whole genome shotgun (WGS) entry which is preliminary data.</text>
</comment>
<dbReference type="SUPFAM" id="SSF52418">
    <property type="entry name" value="Nucleoside phosphorylase/phosphoribosyltransferase catalytic domain"/>
    <property type="match status" value="1"/>
</dbReference>
<feature type="binding site" evidence="4">
    <location>
        <position position="69"/>
    </location>
    <ligand>
        <name>5-phospho-alpha-D-ribose 1-diphosphate</name>
        <dbReference type="ChEBI" id="CHEBI:58017"/>
    </ligand>
</feature>
<feature type="binding site" evidence="4">
    <location>
        <position position="212"/>
    </location>
    <ligand>
        <name>Mg(2+)</name>
        <dbReference type="ChEBI" id="CHEBI:18420"/>
        <label>1</label>
    </ligand>
</feature>
<evidence type="ECO:0000256" key="1">
    <source>
        <dbReference type="ARBA" id="ARBA00022605"/>
    </source>
</evidence>
<dbReference type="UniPathway" id="UPA00035">
    <property type="reaction ID" value="UER00041"/>
</dbReference>
<comment type="similarity">
    <text evidence="4">Belongs to the anthranilate phosphoribosyltransferase family.</text>
</comment>
<feature type="domain" description="Glycosyl transferase family 3" evidence="5">
    <location>
        <begin position="63"/>
        <end position="305"/>
    </location>
</feature>
<keyword evidence="4" id="KW-0057">Aromatic amino acid biosynthesis</keyword>
<evidence type="ECO:0000313" key="6">
    <source>
        <dbReference type="EMBL" id="HGT82447.1"/>
    </source>
</evidence>
<dbReference type="NCBIfam" id="TIGR01245">
    <property type="entry name" value="trpD"/>
    <property type="match status" value="1"/>
</dbReference>
<keyword evidence="4" id="KW-0822">Tryptophan biosynthesis</keyword>
<sequence>MIEAVFSSLDMEKAYEIAKKLPELDEVEISAILAVLEARKYDADVIAGFAKAILEKSRVELGRVFDTSGTGGDKSETINVSTAVAIATSNFTRVAKHGNRAMSSKSGSADVLEKLGIRIDLSPEEAKGLIEKTNFAFLFAPKYHKEFAKVSGVRRKLRIRTIFNVLGPLVNPANPERQIIGVSSEELLKIVAESMEILGRKGIVYHGNGIDEVSPFGKTTAFIVENGIEKIELTPRDFGVNECKIVPCKSPEESANRIKAVFENKGLKEDFVLISMNFSLAMFALGFEDLKENVSIFNEKVESGDFLRKLEEIACRSTSSSSP</sequence>
<keyword evidence="2 4" id="KW-0328">Glycosyltransferase</keyword>
<dbReference type="GO" id="GO:0000287">
    <property type="term" value="F:magnesium ion binding"/>
    <property type="evidence" value="ECO:0007669"/>
    <property type="project" value="UniProtKB-UniRule"/>
</dbReference>
<protein>
    <recommendedName>
        <fullName evidence="4">Anthranilate phosphoribosyltransferase</fullName>
        <ecNumber evidence="4">2.4.2.18</ecNumber>
    </recommendedName>
</protein>
<dbReference type="Gene3D" id="1.20.970.10">
    <property type="entry name" value="Transferase, Pyrimidine Nucleoside Phosphorylase, Chain C"/>
    <property type="match status" value="1"/>
</dbReference>
<feature type="binding site" evidence="4">
    <location>
        <begin position="96"/>
        <end position="104"/>
    </location>
    <ligand>
        <name>5-phospho-alpha-D-ribose 1-diphosphate</name>
        <dbReference type="ChEBI" id="CHEBI:58017"/>
    </ligand>
</feature>
<feature type="binding site" evidence="4">
    <location>
        <position position="99"/>
    </location>
    <ligand>
        <name>anthranilate</name>
        <dbReference type="ChEBI" id="CHEBI:16567"/>
        <label>1</label>
    </ligand>
</feature>
<name>A0A7J3M0F7_ARCFL</name>
<feature type="binding site" evidence="4">
    <location>
        <position position="77"/>
    </location>
    <ligand>
        <name>5-phospho-alpha-D-ribose 1-diphosphate</name>
        <dbReference type="ChEBI" id="CHEBI:58017"/>
    </ligand>
</feature>